<gene>
    <name evidence="4" type="ORF">g.13198</name>
</gene>
<name>A0A1B6DH39_9HEMI</name>
<feature type="region of interest" description="Disordered" evidence="2">
    <location>
        <begin position="257"/>
        <end position="276"/>
    </location>
</feature>
<protein>
    <recommendedName>
        <fullName evidence="3">Atos-like conserved domain-containing protein</fullName>
    </recommendedName>
</protein>
<dbReference type="InterPro" id="IPR033473">
    <property type="entry name" value="Atos-like_C"/>
</dbReference>
<comment type="similarity">
    <text evidence="1">Belongs to the ATOS family.</text>
</comment>
<evidence type="ECO:0000256" key="1">
    <source>
        <dbReference type="ARBA" id="ARBA00034497"/>
    </source>
</evidence>
<feature type="compositionally biased region" description="Basic and acidic residues" evidence="2">
    <location>
        <begin position="412"/>
        <end position="424"/>
    </location>
</feature>
<feature type="domain" description="Atos-like conserved" evidence="3">
    <location>
        <begin position="716"/>
        <end position="775"/>
    </location>
</feature>
<accession>A0A1B6DH39</accession>
<reference evidence="4" key="1">
    <citation type="submission" date="2015-12" db="EMBL/GenBank/DDBJ databases">
        <title>De novo transcriptome assembly of four potential Pierce s Disease insect vectors from Arizona vineyards.</title>
        <authorList>
            <person name="Tassone E.E."/>
        </authorList>
    </citation>
    <scope>NUCLEOTIDE SEQUENCE</scope>
</reference>
<evidence type="ECO:0000313" key="4">
    <source>
        <dbReference type="EMBL" id="JAS25009.1"/>
    </source>
</evidence>
<feature type="region of interest" description="Disordered" evidence="2">
    <location>
        <begin position="281"/>
        <end position="303"/>
    </location>
</feature>
<evidence type="ECO:0000259" key="3">
    <source>
        <dbReference type="SMART" id="SM01177"/>
    </source>
</evidence>
<organism evidence="4">
    <name type="scientific">Clastoptera arizonana</name>
    <name type="common">Arizona spittle bug</name>
    <dbReference type="NCBI Taxonomy" id="38151"/>
    <lineage>
        <taxon>Eukaryota</taxon>
        <taxon>Metazoa</taxon>
        <taxon>Ecdysozoa</taxon>
        <taxon>Arthropoda</taxon>
        <taxon>Hexapoda</taxon>
        <taxon>Insecta</taxon>
        <taxon>Pterygota</taxon>
        <taxon>Neoptera</taxon>
        <taxon>Paraneoptera</taxon>
        <taxon>Hemiptera</taxon>
        <taxon>Auchenorrhyncha</taxon>
        <taxon>Cercopoidea</taxon>
        <taxon>Clastopteridae</taxon>
        <taxon>Clastoptera</taxon>
    </lineage>
</organism>
<dbReference type="Pfam" id="PF13889">
    <property type="entry name" value="Chromosome_seg"/>
    <property type="match status" value="1"/>
</dbReference>
<dbReference type="InterPro" id="IPR051506">
    <property type="entry name" value="ATOS_Transcription_Regulators"/>
</dbReference>
<dbReference type="SMART" id="SM01177">
    <property type="entry name" value="DUF4210"/>
    <property type="match status" value="1"/>
</dbReference>
<dbReference type="PANTHER" id="PTHR13199">
    <property type="entry name" value="GH03947P"/>
    <property type="match status" value="1"/>
</dbReference>
<dbReference type="PANTHER" id="PTHR13199:SF11">
    <property type="entry name" value="PROTEIN ATOSSA"/>
    <property type="match status" value="1"/>
</dbReference>
<evidence type="ECO:0000256" key="2">
    <source>
        <dbReference type="SAM" id="MobiDB-lite"/>
    </source>
</evidence>
<dbReference type="EMBL" id="GEDC01012289">
    <property type="protein sequence ID" value="JAS25009.1"/>
    <property type="molecule type" value="Transcribed_RNA"/>
</dbReference>
<dbReference type="InterPro" id="IPR025261">
    <property type="entry name" value="Atos-like_cons_dom"/>
</dbReference>
<proteinExistence type="inferred from homology"/>
<dbReference type="AlphaFoldDB" id="A0A1B6DH39"/>
<dbReference type="Pfam" id="PF13915">
    <property type="entry name" value="DUF4210"/>
    <property type="match status" value="1"/>
</dbReference>
<sequence length="909" mass="100358">MHCPRMEGGVGVTSGGNSIEAFVDIGTLIIEGRLPAPGTSRGYKEGPHCPVTNTALHANHQCDTTNSFLCQRAEKLRKHLSLLCSNSVSMCVEVLLCLNCECGLERAQSPEVANIPSSSDLLLEQWTVSVLHNSSESCGMTVKGLFQAVRSQLHFSQLSAWWSSSKGTSPKNVCFRVTLPGAAFASQFTKQPIVHSFPIAAVNSDVSLKVLVCTLPRCETLPVLICLIHSTSNSTIDVEVNVRKKSIGLEQPLLGESLLDPPGRRPAERLSSPCTRTPMIGSWRMSGSMSRRHPGSSRPSGILKQESTAGYKDSGLTSVPIISGLVDDRMQTSCNRPGKHHCKCEDDTECLGISEDLPRIRRRSQVTPHSSNTSPNTEVYGEKKLSFDLSHREVEDVLIVLRSQNNFTSIRNLEKENSREERKLNLPKNQPSTSELSSDQLNKSSAKSDIFLSAILRSNEFQSDQKFSLKRKHDIEDEVYNAENFYQSNLKIGCELGRINSKKTVHDVSVKNQNCFLNKSKQCTYEPIKVNNNSTVTNVIDSYRTTEAGNKSIKEVYCSIANKIRTKQCDKKQIGSFSAKYDKFDADLLDKINSLDLNKNIDVSNGRGVPTALEKAKFRRSLDSAASMVFHWRTGLPLTSSPAPLRRASHRFDFDSSINSVSAISSALFDPADSISVSSEDTESEGSAKSPSSPNLTFHRVGVPWPIHYQGPSSSLLGSFEESVLNGRLEPVSTVQGFTADLGASGTFCPRHSILPVTVFFYTLGDNDKVSTPYLAHINLGKKGYVVPRGGTIQVTLLNPLGTVIKMFVVIYDLSDMPVNSHTFLRQRTLYMPTSAKVPEGSSQKYLRYLIHLRFSSSKSGRIYLHTDIRMIIFRKSDLDTATGHGMENAYELRSFTHGPTNPKFSPRK</sequence>
<feature type="region of interest" description="Disordered" evidence="2">
    <location>
        <begin position="412"/>
        <end position="441"/>
    </location>
</feature>
<feature type="compositionally biased region" description="Polar residues" evidence="2">
    <location>
        <begin position="427"/>
        <end position="441"/>
    </location>
</feature>